<dbReference type="OrthoDB" id="9774199at2"/>
<dbReference type="EMBL" id="LQOV01000008">
    <property type="protein sequence ID" value="ORV54457.1"/>
    <property type="molecule type" value="Genomic_DNA"/>
</dbReference>
<comment type="similarity">
    <text evidence="1">Belongs to the saccharopine dehydrogenase family. Enoyl reductase subfamily.</text>
</comment>
<evidence type="ECO:0000259" key="2">
    <source>
        <dbReference type="Pfam" id="PF03435"/>
    </source>
</evidence>
<name>A0A1X1UC92_MYCFL</name>
<reference evidence="3 4" key="1">
    <citation type="submission" date="2016-01" db="EMBL/GenBank/DDBJ databases">
        <title>The new phylogeny of the genus Mycobacterium.</title>
        <authorList>
            <person name="Tarcisio F."/>
            <person name="Conor M."/>
            <person name="Antonella G."/>
            <person name="Elisabetta G."/>
            <person name="Giulia F.S."/>
            <person name="Sara T."/>
            <person name="Anna F."/>
            <person name="Clotilde B."/>
            <person name="Roberto B."/>
            <person name="Veronica D.S."/>
            <person name="Fabio R."/>
            <person name="Monica P."/>
            <person name="Olivier J."/>
            <person name="Enrico T."/>
            <person name="Nicola S."/>
        </authorList>
    </citation>
    <scope>NUCLEOTIDE SEQUENCE [LARGE SCALE GENOMIC DNA]</scope>
    <source>
        <strain evidence="3 4">DSM 44852</strain>
    </source>
</reference>
<gene>
    <name evidence="3" type="ORF">AWC05_17815</name>
</gene>
<evidence type="ECO:0000313" key="3">
    <source>
        <dbReference type="EMBL" id="ORV54457.1"/>
    </source>
</evidence>
<protein>
    <recommendedName>
        <fullName evidence="2">Saccharopine dehydrogenase NADP binding domain-containing protein</fullName>
    </recommendedName>
</protein>
<dbReference type="Proteomes" id="UP000193010">
    <property type="component" value="Unassembled WGS sequence"/>
</dbReference>
<evidence type="ECO:0000256" key="1">
    <source>
        <dbReference type="ARBA" id="ARBA00010591"/>
    </source>
</evidence>
<dbReference type="InterPro" id="IPR005097">
    <property type="entry name" value="Sacchrp_dh_NADP-bd"/>
</dbReference>
<feature type="domain" description="Saccharopine dehydrogenase NADP binding" evidence="2">
    <location>
        <begin position="8"/>
        <end position="124"/>
    </location>
</feature>
<proteinExistence type="inferred from homology"/>
<comment type="caution">
    <text evidence="3">The sequence shown here is derived from an EMBL/GenBank/DDBJ whole genome shotgun (WGS) entry which is preliminary data.</text>
</comment>
<dbReference type="STRING" id="292462.AWC05_17815"/>
<dbReference type="RefSeq" id="WP_085221519.1">
    <property type="nucleotide sequence ID" value="NZ_AP022576.1"/>
</dbReference>
<dbReference type="PANTHER" id="PTHR43781">
    <property type="entry name" value="SACCHAROPINE DEHYDROGENASE"/>
    <property type="match status" value="1"/>
</dbReference>
<dbReference type="PANTHER" id="PTHR43781:SF1">
    <property type="entry name" value="SACCHAROPINE DEHYDROGENASE"/>
    <property type="match status" value="1"/>
</dbReference>
<organism evidence="3 4">
    <name type="scientific">Mycobacterium florentinum</name>
    <dbReference type="NCBI Taxonomy" id="292462"/>
    <lineage>
        <taxon>Bacteria</taxon>
        <taxon>Bacillati</taxon>
        <taxon>Actinomycetota</taxon>
        <taxon>Actinomycetes</taxon>
        <taxon>Mycobacteriales</taxon>
        <taxon>Mycobacteriaceae</taxon>
        <taxon>Mycobacterium</taxon>
        <taxon>Mycobacterium simiae complex</taxon>
    </lineage>
</organism>
<sequence length="350" mass="35875">MDSEHRLLIYGATGAVGRRLAEIAASHGMPVVLAGRRRAELEALAAPLDAEVRAAPLDQVSSVFKGISVVASCVGPYTHFGVPVLEAALSAGVHYLDLTGEPRYVATLLDRYDQQARSAGVTIVPSAGLGLCSGLAAKSAVAALDEPVTDITVGYLPWGMRPSRGTIQSTIEIVTGGAPVIDKGMRRFVIPGGTHRTPLGLGTRFPLTDPLTMSTVWPQASIDSFLLTPAAPALACLLAGIGLAARSASAMRAIRAVEHRVGRPVRPGGEFGIAVAASDGHTSAVARVDVDDTYELTSQAAFAVANRLCDGYGAPGVGMSAAVVGDPAEVAARLGVGLRQPVGGATGSRD</sequence>
<dbReference type="Gene3D" id="3.40.50.720">
    <property type="entry name" value="NAD(P)-binding Rossmann-like Domain"/>
    <property type="match status" value="1"/>
</dbReference>
<dbReference type="InterPro" id="IPR036291">
    <property type="entry name" value="NAD(P)-bd_dom_sf"/>
</dbReference>
<dbReference type="AlphaFoldDB" id="A0A1X1UC92"/>
<accession>A0A1X1UC92</accession>
<keyword evidence="4" id="KW-1185">Reference proteome</keyword>
<dbReference type="Pfam" id="PF03435">
    <property type="entry name" value="Sacchrp_dh_NADP"/>
    <property type="match status" value="1"/>
</dbReference>
<dbReference type="SUPFAM" id="SSF51735">
    <property type="entry name" value="NAD(P)-binding Rossmann-fold domains"/>
    <property type="match status" value="1"/>
</dbReference>
<evidence type="ECO:0000313" key="4">
    <source>
        <dbReference type="Proteomes" id="UP000193010"/>
    </source>
</evidence>